<dbReference type="Proteomes" id="UP001217417">
    <property type="component" value="Unassembled WGS sequence"/>
</dbReference>
<evidence type="ECO:0000313" key="2">
    <source>
        <dbReference type="Proteomes" id="UP001217417"/>
    </source>
</evidence>
<dbReference type="RefSeq" id="XP_056047170.1">
    <property type="nucleotide sequence ID" value="XM_056186247.1"/>
</dbReference>
<organism evidence="1 2">
    <name type="scientific">Lipomyces tetrasporus</name>
    <dbReference type="NCBI Taxonomy" id="54092"/>
    <lineage>
        <taxon>Eukaryota</taxon>
        <taxon>Fungi</taxon>
        <taxon>Dikarya</taxon>
        <taxon>Ascomycota</taxon>
        <taxon>Saccharomycotina</taxon>
        <taxon>Lipomycetes</taxon>
        <taxon>Lipomycetales</taxon>
        <taxon>Lipomycetaceae</taxon>
        <taxon>Lipomyces</taxon>
    </lineage>
</organism>
<keyword evidence="2" id="KW-1185">Reference proteome</keyword>
<comment type="caution">
    <text evidence="1">The sequence shown here is derived from an EMBL/GenBank/DDBJ whole genome shotgun (WGS) entry which is preliminary data.</text>
</comment>
<accession>A0AAD7VWN6</accession>
<reference evidence="1" key="1">
    <citation type="submission" date="2023-03" db="EMBL/GenBank/DDBJ databases">
        <title>Near-Complete genome sequence of Lipomyces tetrasporous NRRL Y-64009, an oleaginous yeast capable of growing on lignocellulosic hydrolysates.</title>
        <authorList>
            <consortium name="Lawrence Berkeley National Laboratory"/>
            <person name="Jagtap S.S."/>
            <person name="Liu J.-J."/>
            <person name="Walukiewicz H.E."/>
            <person name="Pangilinan J."/>
            <person name="Lipzen A."/>
            <person name="Ahrendt S."/>
            <person name="Koriabine M."/>
            <person name="Cobaugh K."/>
            <person name="Salamov A."/>
            <person name="Yoshinaga Y."/>
            <person name="Ng V."/>
            <person name="Daum C."/>
            <person name="Grigoriev I.V."/>
            <person name="Slininger P.J."/>
            <person name="Dien B.S."/>
            <person name="Jin Y.-S."/>
            <person name="Rao C.V."/>
        </authorList>
    </citation>
    <scope>NUCLEOTIDE SEQUENCE</scope>
    <source>
        <strain evidence="1">NRRL Y-64009</strain>
    </source>
</reference>
<proteinExistence type="predicted"/>
<name>A0AAD7VWN6_9ASCO</name>
<evidence type="ECO:0000313" key="1">
    <source>
        <dbReference type="EMBL" id="KAJ8103720.1"/>
    </source>
</evidence>
<dbReference type="EMBL" id="JARPMG010000001">
    <property type="protein sequence ID" value="KAJ8103720.1"/>
    <property type="molecule type" value="Genomic_DNA"/>
</dbReference>
<sequence length="74" mass="8498">MLMIAIKIVFASILSSPLLSFVRCLFNLLLQPGGRDFVALPHRVSLNREREVGEQHPEQCIHKTKVRCWLGTWP</sequence>
<gene>
    <name evidence="1" type="ORF">POJ06DRAFT_242663</name>
</gene>
<protein>
    <submittedName>
        <fullName evidence="1">Uncharacterized protein</fullName>
    </submittedName>
</protein>
<dbReference type="AlphaFoldDB" id="A0AAD7VWN6"/>
<dbReference type="GeneID" id="80881413"/>